<evidence type="ECO:0008006" key="3">
    <source>
        <dbReference type="Google" id="ProtNLM"/>
    </source>
</evidence>
<dbReference type="AlphaFoldDB" id="A0A6A6T567"/>
<sequence>MYHPPAFRFLDLPAELRLMTYEAITIETKSRVLRVPSSSDTMTLNVQTIPTALLSTCRFIYVEATLSLNKKMSEIIKAVPRIEFDRKDYETVHIPRHVVIHEVINVIFEGVRFIRDSQAIPDRESVLQAAVDGSPGIAKLHNDKDLRILYQFISQAARHLTSGPADLPLEGQFSTGLLPICVLCLHRTPKKVQKNRNGLSLLQDVSVCNVEYITYEFVHLRKFPLQPPTPGFWRQCTYMMMSNQKSM</sequence>
<evidence type="ECO:0000313" key="1">
    <source>
        <dbReference type="EMBL" id="KAF2654321.1"/>
    </source>
</evidence>
<dbReference type="Proteomes" id="UP000799324">
    <property type="component" value="Unassembled WGS sequence"/>
</dbReference>
<proteinExistence type="predicted"/>
<name>A0A6A6T567_9PLEO</name>
<dbReference type="EMBL" id="MU004366">
    <property type="protein sequence ID" value="KAF2654321.1"/>
    <property type="molecule type" value="Genomic_DNA"/>
</dbReference>
<evidence type="ECO:0000313" key="2">
    <source>
        <dbReference type="Proteomes" id="UP000799324"/>
    </source>
</evidence>
<organism evidence="1 2">
    <name type="scientific">Lophiostoma macrostomum CBS 122681</name>
    <dbReference type="NCBI Taxonomy" id="1314788"/>
    <lineage>
        <taxon>Eukaryota</taxon>
        <taxon>Fungi</taxon>
        <taxon>Dikarya</taxon>
        <taxon>Ascomycota</taxon>
        <taxon>Pezizomycotina</taxon>
        <taxon>Dothideomycetes</taxon>
        <taxon>Pleosporomycetidae</taxon>
        <taxon>Pleosporales</taxon>
        <taxon>Lophiostomataceae</taxon>
        <taxon>Lophiostoma</taxon>
    </lineage>
</organism>
<gene>
    <name evidence="1" type="ORF">K491DRAFT_759055</name>
</gene>
<reference evidence="1" key="1">
    <citation type="journal article" date="2020" name="Stud. Mycol.">
        <title>101 Dothideomycetes genomes: a test case for predicting lifestyles and emergence of pathogens.</title>
        <authorList>
            <person name="Haridas S."/>
            <person name="Albert R."/>
            <person name="Binder M."/>
            <person name="Bloem J."/>
            <person name="Labutti K."/>
            <person name="Salamov A."/>
            <person name="Andreopoulos B."/>
            <person name="Baker S."/>
            <person name="Barry K."/>
            <person name="Bills G."/>
            <person name="Bluhm B."/>
            <person name="Cannon C."/>
            <person name="Castanera R."/>
            <person name="Culley D."/>
            <person name="Daum C."/>
            <person name="Ezra D."/>
            <person name="Gonzalez J."/>
            <person name="Henrissat B."/>
            <person name="Kuo A."/>
            <person name="Liang C."/>
            <person name="Lipzen A."/>
            <person name="Lutzoni F."/>
            <person name="Magnuson J."/>
            <person name="Mondo S."/>
            <person name="Nolan M."/>
            <person name="Ohm R."/>
            <person name="Pangilinan J."/>
            <person name="Park H.-J."/>
            <person name="Ramirez L."/>
            <person name="Alfaro M."/>
            <person name="Sun H."/>
            <person name="Tritt A."/>
            <person name="Yoshinaga Y."/>
            <person name="Zwiers L.-H."/>
            <person name="Turgeon B."/>
            <person name="Goodwin S."/>
            <person name="Spatafora J."/>
            <person name="Crous P."/>
            <person name="Grigoriev I."/>
        </authorList>
    </citation>
    <scope>NUCLEOTIDE SEQUENCE</scope>
    <source>
        <strain evidence="1">CBS 122681</strain>
    </source>
</reference>
<accession>A0A6A6T567</accession>
<keyword evidence="2" id="KW-1185">Reference proteome</keyword>
<protein>
    <recommendedName>
        <fullName evidence="3">F-box domain-containing protein</fullName>
    </recommendedName>
</protein>